<name>A0AA36M8H1_CYLNA</name>
<feature type="compositionally biased region" description="Basic and acidic residues" evidence="1">
    <location>
        <begin position="997"/>
        <end position="1008"/>
    </location>
</feature>
<proteinExistence type="predicted"/>
<feature type="region of interest" description="Disordered" evidence="1">
    <location>
        <begin position="824"/>
        <end position="932"/>
    </location>
</feature>
<reference evidence="3" key="1">
    <citation type="submission" date="2023-07" db="EMBL/GenBank/DDBJ databases">
        <authorList>
            <consortium name="CYATHOMIX"/>
        </authorList>
    </citation>
    <scope>NUCLEOTIDE SEQUENCE</scope>
    <source>
        <strain evidence="3">N/A</strain>
    </source>
</reference>
<feature type="compositionally biased region" description="Low complexity" evidence="1">
    <location>
        <begin position="949"/>
        <end position="977"/>
    </location>
</feature>
<feature type="compositionally biased region" description="Low complexity" evidence="1">
    <location>
        <begin position="615"/>
        <end position="624"/>
    </location>
</feature>
<feature type="compositionally biased region" description="Polar residues" evidence="1">
    <location>
        <begin position="633"/>
        <end position="652"/>
    </location>
</feature>
<feature type="compositionally biased region" description="Polar residues" evidence="1">
    <location>
        <begin position="797"/>
        <end position="811"/>
    </location>
</feature>
<evidence type="ECO:0000313" key="4">
    <source>
        <dbReference type="Proteomes" id="UP001176961"/>
    </source>
</evidence>
<feature type="compositionally biased region" description="Polar residues" evidence="1">
    <location>
        <begin position="570"/>
        <end position="596"/>
    </location>
</feature>
<dbReference type="EMBL" id="CATQJL010000305">
    <property type="protein sequence ID" value="CAJ0603289.1"/>
    <property type="molecule type" value="Genomic_DNA"/>
</dbReference>
<feature type="compositionally biased region" description="Low complexity" evidence="1">
    <location>
        <begin position="722"/>
        <end position="738"/>
    </location>
</feature>
<feature type="compositionally biased region" description="Basic and acidic residues" evidence="1">
    <location>
        <begin position="1021"/>
        <end position="1033"/>
    </location>
</feature>
<evidence type="ECO:0000256" key="1">
    <source>
        <dbReference type="SAM" id="MobiDB-lite"/>
    </source>
</evidence>
<evidence type="ECO:0000259" key="2">
    <source>
        <dbReference type="SMART" id="SM00735"/>
    </source>
</evidence>
<accession>A0AA36M8H1</accession>
<gene>
    <name evidence="3" type="ORF">CYNAS_LOCUS15272</name>
</gene>
<dbReference type="AlphaFoldDB" id="A0AA36M8H1"/>
<feature type="compositionally biased region" description="Basic and acidic residues" evidence="1">
    <location>
        <begin position="597"/>
        <end position="614"/>
    </location>
</feature>
<feature type="compositionally biased region" description="Basic and acidic residues" evidence="1">
    <location>
        <begin position="826"/>
        <end position="839"/>
    </location>
</feature>
<feature type="compositionally biased region" description="Low complexity" evidence="1">
    <location>
        <begin position="921"/>
        <end position="932"/>
    </location>
</feature>
<dbReference type="SMART" id="SM00735">
    <property type="entry name" value="ZM"/>
    <property type="match status" value="1"/>
</dbReference>
<feature type="compositionally biased region" description="Polar residues" evidence="1">
    <location>
        <begin position="1010"/>
        <end position="1020"/>
    </location>
</feature>
<keyword evidence="4" id="KW-1185">Reference proteome</keyword>
<feature type="compositionally biased region" description="Low complexity" evidence="1">
    <location>
        <begin position="881"/>
        <end position="894"/>
    </location>
</feature>
<feature type="region of interest" description="Disordered" evidence="1">
    <location>
        <begin position="182"/>
        <end position="256"/>
    </location>
</feature>
<feature type="region of interest" description="Disordered" evidence="1">
    <location>
        <begin position="570"/>
        <end position="772"/>
    </location>
</feature>
<feature type="region of interest" description="Disordered" evidence="1">
    <location>
        <begin position="407"/>
        <end position="440"/>
    </location>
</feature>
<feature type="compositionally biased region" description="Polar residues" evidence="1">
    <location>
        <begin position="237"/>
        <end position="254"/>
    </location>
</feature>
<protein>
    <recommendedName>
        <fullName evidence="2">Zasp-like motif domain-containing protein</fullName>
    </recommendedName>
</protein>
<comment type="caution">
    <text evidence="3">The sequence shown here is derived from an EMBL/GenBank/DDBJ whole genome shotgun (WGS) entry which is preliminary data.</text>
</comment>
<sequence length="1150" mass="130932">MQEECVGGVWVPAPIAAHIRKEELVPFSYTKPNVKFLLSRARQKLPKAIAFKLGARRPQKAVLECGKFDKWIGNIRSSLVEALPLAKKDMAQPVHLQYNSPMPIYSRETAEEQYRQQIGGGSTPIPMPSGDKHFDPAKSATLKLLKEGDEGHFGEHFFEKIASVEAPKQIPQEEPDWARYAREKSERARSRTPADPSQHHTPATTPTYYYEGRRPESYHERQRETTPHEFIDKTRTYTHTNQPRWGPSYSQTLPNRRRVYSETRERTPGYEYGGLDYTKGLHFPAAPYDYVFNRRSRADDQQRRFRPGYELGGSDFGKGGYISDGPYHGHGPDPPRLRPHYSADPRSACNSYYAPNVDEVDANLLVGDTISNQKIRHENRHINQNEFGTSFAPPGGFKRDHTYVRRPSAPPEPVTFSLSANKNRYGYGSTGNISYQPRERDSWRQSQINGGEKEVNVQTLLNDDVLRKRERSTTPTWRDHSVSKQEAWMHRSDPRLNRNQIYPSLSRNFEAINQRVFTNEPNWSRTVQQRRNAWEQKAYDTDARVNLPASAKVPPPQPPAWHNKAAKTHNVWQQAADTMSQPQQQSYETNYYSSGGDSHKQYRAEYHHEERRSESQQSQQQQYQQRREEQQYTQAVPVQQSYISPNTANGTNADLLLNSGPKYPGSHYEQSSQYSKSYSSSTQQQNVPQQEPIPLSGPGQTYSYSTETRTTTTTQGGPVNGSFQQSSYNQSSYSTDQSKSIPVERRNEESSYQKSVTENTRSVLPAPAPPQATVEEERFKKMFSSEQARNVPIQQTYTTSEGSHFQKNTTTSKEETHVIPIQPARSEIKESYQRSETSKSETTSRAIPVQPVSSIQDSQNKMFTSSSTTQPLTVAPPPQGYTTSSSYHTETHTTQPPVVMHSPGGSYKSFQSSHYSKQEKTTSTTTTQPQTIRTTTLPITKTTTYDYQQQAMPTPQPAPQMTQSSFTTHTEKTSTTTAAPIQPAPMPRSNYEAQFSSHREESRREETSRPTSQLSQYSEQRSYKRNVEEKTETKTIPATTSILTSDANKTFTAQDVFNKREEMNETLPLGSISNTRANTQGEYRDLEGHDVSYKRETQTAVDPGKEYALLKEEERRVVEKDLEPGVISRHVTTKYYKKKTVTDTTTTTNP</sequence>
<dbReference type="Proteomes" id="UP001176961">
    <property type="component" value="Unassembled WGS sequence"/>
</dbReference>
<feature type="region of interest" description="Disordered" evidence="1">
    <location>
        <begin position="797"/>
        <end position="816"/>
    </location>
</feature>
<feature type="compositionally biased region" description="Low complexity" evidence="1">
    <location>
        <begin position="201"/>
        <end position="210"/>
    </location>
</feature>
<feature type="compositionally biased region" description="Polar residues" evidence="1">
    <location>
        <begin position="851"/>
        <end position="872"/>
    </location>
</feature>
<feature type="compositionally biased region" description="Basic and acidic residues" evidence="1">
    <location>
        <begin position="742"/>
        <end position="751"/>
    </location>
</feature>
<feature type="compositionally biased region" description="Polar residues" evidence="1">
    <location>
        <begin position="752"/>
        <end position="762"/>
    </location>
</feature>
<evidence type="ECO:0000313" key="3">
    <source>
        <dbReference type="EMBL" id="CAJ0603289.1"/>
    </source>
</evidence>
<dbReference type="InterPro" id="IPR006643">
    <property type="entry name" value="Zasp-like_motif"/>
</dbReference>
<organism evidence="3 4">
    <name type="scientific">Cylicocyclus nassatus</name>
    <name type="common">Nematode worm</name>
    <dbReference type="NCBI Taxonomy" id="53992"/>
    <lineage>
        <taxon>Eukaryota</taxon>
        <taxon>Metazoa</taxon>
        <taxon>Ecdysozoa</taxon>
        <taxon>Nematoda</taxon>
        <taxon>Chromadorea</taxon>
        <taxon>Rhabditida</taxon>
        <taxon>Rhabditina</taxon>
        <taxon>Rhabditomorpha</taxon>
        <taxon>Strongyloidea</taxon>
        <taxon>Strongylidae</taxon>
        <taxon>Cylicocyclus</taxon>
    </lineage>
</organism>
<feature type="domain" description="Zasp-like motif" evidence="2">
    <location>
        <begin position="92"/>
        <end position="117"/>
    </location>
</feature>
<feature type="region of interest" description="Disordered" evidence="1">
    <location>
        <begin position="949"/>
        <end position="1036"/>
    </location>
</feature>
<feature type="compositionally biased region" description="Basic and acidic residues" evidence="1">
    <location>
        <begin position="211"/>
        <end position="235"/>
    </location>
</feature>
<feature type="compositionally biased region" description="Low complexity" evidence="1">
    <location>
        <begin position="701"/>
        <end position="714"/>
    </location>
</feature>
<feature type="compositionally biased region" description="Low complexity" evidence="1">
    <location>
        <begin position="666"/>
        <end position="685"/>
    </location>
</feature>